<dbReference type="Proteomes" id="UP001155057">
    <property type="component" value="Unassembled WGS sequence"/>
</dbReference>
<dbReference type="AlphaFoldDB" id="A0A9X2UVQ8"/>
<reference evidence="2" key="1">
    <citation type="submission" date="2022-08" db="EMBL/GenBank/DDBJ databases">
        <title>Genomic Encyclopedia of Type Strains, Phase V (KMG-V): Genome sequencing to study the core and pangenomes of soil and plant-associated prokaryotes.</title>
        <authorList>
            <person name="Whitman W."/>
        </authorList>
    </citation>
    <scope>NUCLEOTIDE SEQUENCE</scope>
    <source>
        <strain evidence="2">SP3012</strain>
        <strain evidence="1">SP3049</strain>
    </source>
</reference>
<protein>
    <submittedName>
        <fullName evidence="2">Uncharacterized protein</fullName>
    </submittedName>
</protein>
<dbReference type="EMBL" id="JANUBF010000043">
    <property type="protein sequence ID" value="MCS4038184.1"/>
    <property type="molecule type" value="Genomic_DNA"/>
</dbReference>
<evidence type="ECO:0000313" key="1">
    <source>
        <dbReference type="EMBL" id="MCS3711823.1"/>
    </source>
</evidence>
<name>A0A9X2UVQ8_9BACT</name>
<organism evidence="2 3">
    <name type="scientific">Salinibacter ruber</name>
    <dbReference type="NCBI Taxonomy" id="146919"/>
    <lineage>
        <taxon>Bacteria</taxon>
        <taxon>Pseudomonadati</taxon>
        <taxon>Rhodothermota</taxon>
        <taxon>Rhodothermia</taxon>
        <taxon>Rhodothermales</taxon>
        <taxon>Salinibacteraceae</taxon>
        <taxon>Salinibacter</taxon>
    </lineage>
</organism>
<dbReference type="EMBL" id="JANUAE010000018">
    <property type="protein sequence ID" value="MCS3711823.1"/>
    <property type="molecule type" value="Genomic_DNA"/>
</dbReference>
<accession>A0A9X2UVQ8</accession>
<dbReference type="RefSeq" id="WP_103017891.1">
    <property type="nucleotide sequence ID" value="NZ_JACIFG010000026.1"/>
</dbReference>
<sequence>MPGLSYPFRYECSACGSEVTINRWEARYLAPDPDLPGALEIALQSRGWLRDENQDLLCPSCAENYFC</sequence>
<dbReference type="Proteomes" id="UP001155040">
    <property type="component" value="Unassembled WGS sequence"/>
</dbReference>
<evidence type="ECO:0000313" key="3">
    <source>
        <dbReference type="Proteomes" id="UP001155040"/>
    </source>
</evidence>
<gene>
    <name evidence="1" type="ORF">GGP61_003458</name>
    <name evidence="2" type="ORF">GGQ01_003274</name>
</gene>
<evidence type="ECO:0000313" key="2">
    <source>
        <dbReference type="EMBL" id="MCS4038184.1"/>
    </source>
</evidence>
<proteinExistence type="predicted"/>
<comment type="caution">
    <text evidence="2">The sequence shown here is derived from an EMBL/GenBank/DDBJ whole genome shotgun (WGS) entry which is preliminary data.</text>
</comment>